<evidence type="ECO:0000313" key="13">
    <source>
        <dbReference type="Proteomes" id="UP001140091"/>
    </source>
</evidence>
<dbReference type="AlphaFoldDB" id="A0A9W8JIP5"/>
<dbReference type="GO" id="GO:0160107">
    <property type="term" value="F:tRNA (adenine(58)-N1)-methyltransferase activity"/>
    <property type="evidence" value="ECO:0007669"/>
    <property type="project" value="UniProtKB-EC"/>
</dbReference>
<dbReference type="Gene3D" id="3.40.50.150">
    <property type="entry name" value="Vaccinia Virus protein VP39"/>
    <property type="match status" value="1"/>
</dbReference>
<accession>A0A9W8JIP5</accession>
<reference evidence="12" key="1">
    <citation type="submission" date="2022-06" db="EMBL/GenBank/DDBJ databases">
        <title>Genome Sequence of Candolleomyces eurysporus.</title>
        <authorList>
            <person name="Buettner E."/>
        </authorList>
    </citation>
    <scope>NUCLEOTIDE SEQUENCE</scope>
    <source>
        <strain evidence="12">VTCC 930004</strain>
    </source>
</reference>
<dbReference type="GO" id="GO:0031515">
    <property type="term" value="C:tRNA (m1A) methyltransferase complex"/>
    <property type="evidence" value="ECO:0007669"/>
    <property type="project" value="InterPro"/>
</dbReference>
<keyword evidence="5" id="KW-0808">Transferase</keyword>
<dbReference type="PANTHER" id="PTHR12133">
    <property type="entry name" value="TRNA (ADENINE(58)-N(1))-METHYLTRANSFERASE"/>
    <property type="match status" value="1"/>
</dbReference>
<dbReference type="OrthoDB" id="1925287at2759"/>
<comment type="subcellular location">
    <subcellularLocation>
        <location evidence="1">Nucleus</location>
    </subcellularLocation>
</comment>
<feature type="compositionally biased region" description="Polar residues" evidence="10">
    <location>
        <begin position="440"/>
        <end position="453"/>
    </location>
</feature>
<evidence type="ECO:0000256" key="8">
    <source>
        <dbReference type="ARBA" id="ARBA00023242"/>
    </source>
</evidence>
<evidence type="ECO:0000256" key="7">
    <source>
        <dbReference type="ARBA" id="ARBA00022694"/>
    </source>
</evidence>
<dbReference type="GO" id="GO:0005634">
    <property type="term" value="C:nucleus"/>
    <property type="evidence" value="ECO:0007669"/>
    <property type="project" value="UniProtKB-SubCell"/>
</dbReference>
<feature type="compositionally biased region" description="Basic and acidic residues" evidence="10">
    <location>
        <begin position="310"/>
        <end position="319"/>
    </location>
</feature>
<dbReference type="GO" id="GO:0030488">
    <property type="term" value="P:tRNA methylation"/>
    <property type="evidence" value="ECO:0007669"/>
    <property type="project" value="InterPro"/>
</dbReference>
<feature type="region of interest" description="Disordered" evidence="10">
    <location>
        <begin position="356"/>
        <end position="384"/>
    </location>
</feature>
<evidence type="ECO:0000256" key="10">
    <source>
        <dbReference type="SAM" id="MobiDB-lite"/>
    </source>
</evidence>
<keyword evidence="13" id="KW-1185">Reference proteome</keyword>
<feature type="compositionally biased region" description="Low complexity" evidence="10">
    <location>
        <begin position="359"/>
        <end position="383"/>
    </location>
</feature>
<keyword evidence="8" id="KW-0539">Nucleus</keyword>
<dbReference type="Proteomes" id="UP001140091">
    <property type="component" value="Unassembled WGS sequence"/>
</dbReference>
<evidence type="ECO:0000256" key="6">
    <source>
        <dbReference type="ARBA" id="ARBA00022691"/>
    </source>
</evidence>
<evidence type="ECO:0000256" key="3">
    <source>
        <dbReference type="ARBA" id="ARBA00015963"/>
    </source>
</evidence>
<feature type="domain" description="tRNA (adenine(58)-N(1))-methyltransferase catalytic subunit TRM61 C-terminal" evidence="11">
    <location>
        <begin position="63"/>
        <end position="100"/>
    </location>
</feature>
<evidence type="ECO:0000256" key="1">
    <source>
        <dbReference type="ARBA" id="ARBA00004123"/>
    </source>
</evidence>
<feature type="non-terminal residue" evidence="12">
    <location>
        <position position="1"/>
    </location>
</feature>
<dbReference type="SUPFAM" id="SSF53335">
    <property type="entry name" value="S-adenosyl-L-methionine-dependent methyltransferases"/>
    <property type="match status" value="1"/>
</dbReference>
<feature type="compositionally biased region" description="Basic and acidic residues" evidence="10">
    <location>
        <begin position="247"/>
        <end position="266"/>
    </location>
</feature>
<organism evidence="12 13">
    <name type="scientific">Candolleomyces eurysporus</name>
    <dbReference type="NCBI Taxonomy" id="2828524"/>
    <lineage>
        <taxon>Eukaryota</taxon>
        <taxon>Fungi</taxon>
        <taxon>Dikarya</taxon>
        <taxon>Basidiomycota</taxon>
        <taxon>Agaricomycotina</taxon>
        <taxon>Agaricomycetes</taxon>
        <taxon>Agaricomycetidae</taxon>
        <taxon>Agaricales</taxon>
        <taxon>Agaricineae</taxon>
        <taxon>Psathyrellaceae</taxon>
        <taxon>Candolleomyces</taxon>
    </lineage>
</organism>
<dbReference type="PANTHER" id="PTHR12133:SF2">
    <property type="entry name" value="TRNA (ADENINE(58)-N(1))-METHYLTRANSFERASE CATALYTIC SUBUNIT TRMT61A"/>
    <property type="match status" value="1"/>
</dbReference>
<gene>
    <name evidence="12" type="ORF">H1R20_g641</name>
</gene>
<dbReference type="Pfam" id="PF08704">
    <property type="entry name" value="GCD14"/>
    <property type="match status" value="2"/>
</dbReference>
<dbReference type="InterPro" id="IPR029063">
    <property type="entry name" value="SAM-dependent_MTases_sf"/>
</dbReference>
<keyword evidence="4" id="KW-0489">Methyltransferase</keyword>
<proteinExistence type="predicted"/>
<sequence length="463" mass="50221">MWSTKRTISAGDTIIIWITRDSIEPLVVTPDAVLHNKFGVYPHNDLIGLPYGAKVQSKLGGRGFVYVLRPTPELWTLALPHRTQILYLADISFVVNWLNIGKVARSIGDMGKLFTFEFHEQRAMKAKDEFAAHGLDRIIRLQHRNVCKDGFGEDIGDSIDAVFLDLPAPWEAIPHAKKVLRKDAVARICCFSPCIEQVIRTVTALNDAGFTEITMYETLLRPIDVSSVPKLPSIEDATERLKQAEIKREDKRQKQIKANREKEARDKVKKGKDAGAVAGEKRKHPDAESTTDLDNAEGSLLVVEDTEEGVEPKRVRTEPDQDPAADDIMHVDPSLSSNPAYVPDLVPITLPVISSTSLGSNNKNGTPSSSSPGPGGPKMSVSKALSEVRGHTSYLTFACLIPYEYALKNVSASSAAASRSSADGSDGNASVGGELGNGKTPASTTAVPASSNTEDAEPERKAD</sequence>
<protein>
    <recommendedName>
        <fullName evidence="3">tRNA (adenine(58)-N(1))-methyltransferase catalytic subunit TRM61</fullName>
        <ecNumber evidence="2">2.1.1.220</ecNumber>
    </recommendedName>
    <alternativeName>
        <fullName evidence="9">tRNA(m1A58)-methyltransferase subunit TRM61</fullName>
    </alternativeName>
</protein>
<comment type="caution">
    <text evidence="12">The sequence shown here is derived from an EMBL/GenBank/DDBJ whole genome shotgun (WGS) entry which is preliminary data.</text>
</comment>
<feature type="region of interest" description="Disordered" evidence="10">
    <location>
        <begin position="412"/>
        <end position="463"/>
    </location>
</feature>
<dbReference type="Gene3D" id="3.10.330.20">
    <property type="match status" value="1"/>
</dbReference>
<keyword evidence="7" id="KW-0819">tRNA processing</keyword>
<feature type="domain" description="tRNA (adenine(58)-N(1))-methyltransferase catalytic subunit TRM61 C-terminal" evidence="11">
    <location>
        <begin position="103"/>
        <end position="271"/>
    </location>
</feature>
<keyword evidence="6" id="KW-0949">S-adenosyl-L-methionine</keyword>
<evidence type="ECO:0000313" key="12">
    <source>
        <dbReference type="EMBL" id="KAJ2936461.1"/>
    </source>
</evidence>
<dbReference type="InterPro" id="IPR014816">
    <property type="entry name" value="tRNA_MeTrfase_Gcd14"/>
</dbReference>
<evidence type="ECO:0000259" key="11">
    <source>
        <dbReference type="Pfam" id="PF08704"/>
    </source>
</evidence>
<evidence type="ECO:0000256" key="5">
    <source>
        <dbReference type="ARBA" id="ARBA00022679"/>
    </source>
</evidence>
<dbReference type="EMBL" id="JANBPK010000058">
    <property type="protein sequence ID" value="KAJ2936461.1"/>
    <property type="molecule type" value="Genomic_DNA"/>
</dbReference>
<feature type="compositionally biased region" description="Low complexity" evidence="10">
    <location>
        <begin position="412"/>
        <end position="432"/>
    </location>
</feature>
<evidence type="ECO:0000256" key="2">
    <source>
        <dbReference type="ARBA" id="ARBA00012796"/>
    </source>
</evidence>
<name>A0A9W8JIP5_9AGAR</name>
<dbReference type="EC" id="2.1.1.220" evidence="2"/>
<dbReference type="PROSITE" id="PS51620">
    <property type="entry name" value="SAM_TRM61"/>
    <property type="match status" value="1"/>
</dbReference>
<evidence type="ECO:0000256" key="4">
    <source>
        <dbReference type="ARBA" id="ARBA00022603"/>
    </source>
</evidence>
<dbReference type="InterPro" id="IPR049470">
    <property type="entry name" value="TRM61_C"/>
</dbReference>
<feature type="region of interest" description="Disordered" evidence="10">
    <location>
        <begin position="247"/>
        <end position="336"/>
    </location>
</feature>
<evidence type="ECO:0000256" key="9">
    <source>
        <dbReference type="ARBA" id="ARBA00033309"/>
    </source>
</evidence>